<keyword evidence="3" id="KW-1185">Reference proteome</keyword>
<dbReference type="SUPFAM" id="SSF54637">
    <property type="entry name" value="Thioesterase/thiol ester dehydrase-isomerase"/>
    <property type="match status" value="1"/>
</dbReference>
<evidence type="ECO:0000313" key="3">
    <source>
        <dbReference type="Proteomes" id="UP000431533"/>
    </source>
</evidence>
<dbReference type="AlphaFoldDB" id="A0A8H8RAF8"/>
<dbReference type="PANTHER" id="PTHR47260:SF3">
    <property type="entry name" value="THIOESTERASE FAMILY PROTEIN (AFU_ORTHOLOGUE AFUA_7G03960)"/>
    <property type="match status" value="1"/>
</dbReference>
<sequence length="165" mass="18221">MPIQPSSSHAQYTSDPITHFKNTPWCAKLLSNKSIIHVAIPDRRPKLNSEYTLVKETLNSKSTVRACITSFCLPKRTEGLRPGEEKKNPFIEINTLLDLGSGINSFAQTCHGGIMATVLDEVMGTAAWQQSGDNGAYTIDMSLKFKKKPFSYSLVFIIPMTAAII</sequence>
<dbReference type="Pfam" id="PF03061">
    <property type="entry name" value="4HBT"/>
    <property type="match status" value="1"/>
</dbReference>
<comment type="caution">
    <text evidence="2">The sequence shown here is derived from an EMBL/GenBank/DDBJ whole genome shotgun (WGS) entry which is preliminary data.</text>
</comment>
<evidence type="ECO:0000259" key="1">
    <source>
        <dbReference type="Pfam" id="PF03061"/>
    </source>
</evidence>
<dbReference type="InterPro" id="IPR052061">
    <property type="entry name" value="PTE-AB_protein"/>
</dbReference>
<reference evidence="2 3" key="1">
    <citation type="submission" date="2018-05" db="EMBL/GenBank/DDBJ databases">
        <title>Genome sequencing and assembly of the regulated plant pathogen Lachnellula willkommii and related sister species for the development of diagnostic species identification markers.</title>
        <authorList>
            <person name="Giroux E."/>
            <person name="Bilodeau G."/>
        </authorList>
    </citation>
    <scope>NUCLEOTIDE SEQUENCE [LARGE SCALE GENOMIC DNA]</scope>
    <source>
        <strain evidence="2 3">CBS 185.66</strain>
    </source>
</reference>
<organism evidence="2 3">
    <name type="scientific">Lachnellula hyalina</name>
    <dbReference type="NCBI Taxonomy" id="1316788"/>
    <lineage>
        <taxon>Eukaryota</taxon>
        <taxon>Fungi</taxon>
        <taxon>Dikarya</taxon>
        <taxon>Ascomycota</taxon>
        <taxon>Pezizomycotina</taxon>
        <taxon>Leotiomycetes</taxon>
        <taxon>Helotiales</taxon>
        <taxon>Lachnaceae</taxon>
        <taxon>Lachnellula</taxon>
    </lineage>
</organism>
<dbReference type="Gene3D" id="3.10.129.10">
    <property type="entry name" value="Hotdog Thioesterase"/>
    <property type="match status" value="1"/>
</dbReference>
<dbReference type="InterPro" id="IPR006683">
    <property type="entry name" value="Thioestr_dom"/>
</dbReference>
<proteinExistence type="predicted"/>
<name>A0A8H8RAF8_9HELO</name>
<dbReference type="InterPro" id="IPR029069">
    <property type="entry name" value="HotDog_dom_sf"/>
</dbReference>
<feature type="domain" description="Thioesterase" evidence="1">
    <location>
        <begin position="108"/>
        <end position="150"/>
    </location>
</feature>
<gene>
    <name evidence="2" type="ORF">LHYA1_G001247</name>
</gene>
<dbReference type="GeneID" id="41981445"/>
<dbReference type="RefSeq" id="XP_031009438.1">
    <property type="nucleotide sequence ID" value="XM_031146231.1"/>
</dbReference>
<protein>
    <recommendedName>
        <fullName evidence="1">Thioesterase domain-containing protein</fullName>
    </recommendedName>
</protein>
<dbReference type="Proteomes" id="UP000431533">
    <property type="component" value="Unassembled WGS sequence"/>
</dbReference>
<dbReference type="PANTHER" id="PTHR47260">
    <property type="entry name" value="UPF0644 PROTEIN PB2B4.06"/>
    <property type="match status" value="1"/>
</dbReference>
<evidence type="ECO:0000313" key="2">
    <source>
        <dbReference type="EMBL" id="TVY30652.1"/>
    </source>
</evidence>
<accession>A0A8H8RAF8</accession>
<dbReference type="EMBL" id="QGMH01000005">
    <property type="protein sequence ID" value="TVY30652.1"/>
    <property type="molecule type" value="Genomic_DNA"/>
</dbReference>
<dbReference type="OrthoDB" id="506431at2759"/>